<name>A0ABS7BEI7_9ACTN</name>
<proteinExistence type="predicted"/>
<protein>
    <submittedName>
        <fullName evidence="2">ThiF family adenylyltransferase</fullName>
    </submittedName>
</protein>
<dbReference type="InterPro" id="IPR035985">
    <property type="entry name" value="Ubiquitin-activating_enz"/>
</dbReference>
<sequence>MASVEWRPRIKPEHGLYRMPDGRVRIGGAVYGVAAEVDDPDGLVWAMLSAADGTRSVEDIAAHVTATFEHEEPATVIASVQRFIDAGYLDNTAAEPPGRITPRDQQRYDRGRQFYRWLDLRRRDNSWEPQLRLKQARVTILGLGGTGGTAALALAGSGIGRIHCVDGDTVELSNLNRQSQFDEADIGRPKAEATASRLRRLNSDIEVTSATLTITQPAQLPQLTRDCDVFLLCADQPGEIRAWVNEACLDTGTPWVDAGYHGPAVRASLYTPGHGPCYECEWRHEHDRHRDTLPERPYSTSRGSAAAVTAVSAGLSGHLAAHLTVALITGVPAVEPGRPIGINLAVQEAHDIPPYGKHPRCPACGGRP</sequence>
<dbReference type="EMBL" id="JAHXZI010000026">
    <property type="protein sequence ID" value="MBW6439288.1"/>
    <property type="molecule type" value="Genomic_DNA"/>
</dbReference>
<dbReference type="Gene3D" id="3.40.50.720">
    <property type="entry name" value="NAD(P)-binding Rossmann-like Domain"/>
    <property type="match status" value="1"/>
</dbReference>
<keyword evidence="3" id="KW-1185">Reference proteome</keyword>
<keyword evidence="2" id="KW-0808">Transferase</keyword>
<dbReference type="GO" id="GO:0016779">
    <property type="term" value="F:nucleotidyltransferase activity"/>
    <property type="evidence" value="ECO:0007669"/>
    <property type="project" value="UniProtKB-KW"/>
</dbReference>
<organism evidence="2 3">
    <name type="scientific">Actinoplanes hulinensis</name>
    <dbReference type="NCBI Taxonomy" id="1144547"/>
    <lineage>
        <taxon>Bacteria</taxon>
        <taxon>Bacillati</taxon>
        <taxon>Actinomycetota</taxon>
        <taxon>Actinomycetes</taxon>
        <taxon>Micromonosporales</taxon>
        <taxon>Micromonosporaceae</taxon>
        <taxon>Actinoplanes</taxon>
    </lineage>
</organism>
<reference evidence="2 3" key="1">
    <citation type="journal article" date="2013" name="Antonie Van Leeuwenhoek">
        <title>Actinoplanes hulinensis sp. nov., a novel actinomycete isolated from soybean root (Glycine max (L.) Merr).</title>
        <authorList>
            <person name="Shen Y."/>
            <person name="Liu C."/>
            <person name="Wang X."/>
            <person name="Zhao J."/>
            <person name="Jia F."/>
            <person name="Zhang Y."/>
            <person name="Wang L."/>
            <person name="Yang D."/>
            <person name="Xiang W."/>
        </authorList>
    </citation>
    <scope>NUCLEOTIDE SEQUENCE [LARGE SCALE GENOMIC DNA]</scope>
    <source>
        <strain evidence="2 3">NEAU-M9</strain>
    </source>
</reference>
<comment type="caution">
    <text evidence="2">The sequence shown here is derived from an EMBL/GenBank/DDBJ whole genome shotgun (WGS) entry which is preliminary data.</text>
</comment>
<dbReference type="Pfam" id="PF00899">
    <property type="entry name" value="ThiF"/>
    <property type="match status" value="1"/>
</dbReference>
<evidence type="ECO:0000259" key="1">
    <source>
        <dbReference type="Pfam" id="PF00899"/>
    </source>
</evidence>
<dbReference type="InterPro" id="IPR045886">
    <property type="entry name" value="ThiF/MoeB/HesA"/>
</dbReference>
<accession>A0ABS7BEI7</accession>
<evidence type="ECO:0000313" key="2">
    <source>
        <dbReference type="EMBL" id="MBW6439288.1"/>
    </source>
</evidence>
<gene>
    <name evidence="2" type="ORF">KZ829_36750</name>
</gene>
<dbReference type="PANTHER" id="PTHR10953:SF102">
    <property type="entry name" value="ADENYLYLTRANSFERASE AND SULFURTRANSFERASE MOCS3"/>
    <property type="match status" value="1"/>
</dbReference>
<dbReference type="PANTHER" id="PTHR10953">
    <property type="entry name" value="UBIQUITIN-ACTIVATING ENZYME E1"/>
    <property type="match status" value="1"/>
</dbReference>
<evidence type="ECO:0000313" key="3">
    <source>
        <dbReference type="Proteomes" id="UP001519863"/>
    </source>
</evidence>
<dbReference type="SUPFAM" id="SSF69572">
    <property type="entry name" value="Activating enzymes of the ubiquitin-like proteins"/>
    <property type="match status" value="1"/>
</dbReference>
<dbReference type="RefSeq" id="WP_220148447.1">
    <property type="nucleotide sequence ID" value="NZ_JAHXZI010000026.1"/>
</dbReference>
<keyword evidence="2" id="KW-0548">Nucleotidyltransferase</keyword>
<feature type="domain" description="THIF-type NAD/FAD binding fold" evidence="1">
    <location>
        <begin position="129"/>
        <end position="362"/>
    </location>
</feature>
<dbReference type="Proteomes" id="UP001519863">
    <property type="component" value="Unassembled WGS sequence"/>
</dbReference>
<dbReference type="InterPro" id="IPR000594">
    <property type="entry name" value="ThiF_NAD_FAD-bd"/>
</dbReference>